<evidence type="ECO:0000313" key="2">
    <source>
        <dbReference type="EMBL" id="QLY34285.1"/>
    </source>
</evidence>
<evidence type="ECO:0000256" key="1">
    <source>
        <dbReference type="SAM" id="MobiDB-lite"/>
    </source>
</evidence>
<gene>
    <name evidence="2" type="ORF">H0264_11195</name>
</gene>
<protein>
    <submittedName>
        <fullName evidence="2">Uncharacterized protein</fullName>
    </submittedName>
</protein>
<name>A0A7D6ZUK9_9NOCA</name>
<sequence>MAFDPIRTFSQSNPPGPEQGDVAKLLRTVANTLEDFGVATVMDLVMHTEVTADGPWPSITVYYEDPEFQIPSQ</sequence>
<dbReference type="KEGG" id="nhu:H0264_11195"/>
<keyword evidence="3" id="KW-1185">Reference proteome</keyword>
<proteinExistence type="predicted"/>
<organism evidence="2 3">
    <name type="scientific">Nocardia huaxiensis</name>
    <dbReference type="NCBI Taxonomy" id="2755382"/>
    <lineage>
        <taxon>Bacteria</taxon>
        <taxon>Bacillati</taxon>
        <taxon>Actinomycetota</taxon>
        <taxon>Actinomycetes</taxon>
        <taxon>Mycobacteriales</taxon>
        <taxon>Nocardiaceae</taxon>
        <taxon>Nocardia</taxon>
    </lineage>
</organism>
<feature type="region of interest" description="Disordered" evidence="1">
    <location>
        <begin position="1"/>
        <end position="21"/>
    </location>
</feature>
<evidence type="ECO:0000313" key="3">
    <source>
        <dbReference type="Proteomes" id="UP000515512"/>
    </source>
</evidence>
<accession>A0A7D6ZUK9</accession>
<reference evidence="2 3" key="1">
    <citation type="submission" date="2020-07" db="EMBL/GenBank/DDBJ databases">
        <authorList>
            <person name="Zhuang K."/>
            <person name="Ran Y."/>
        </authorList>
    </citation>
    <scope>NUCLEOTIDE SEQUENCE [LARGE SCALE GENOMIC DNA]</scope>
    <source>
        <strain evidence="2 3">WCH-YHL-001</strain>
    </source>
</reference>
<dbReference type="AlphaFoldDB" id="A0A7D6ZUK9"/>
<dbReference type="Proteomes" id="UP000515512">
    <property type="component" value="Chromosome"/>
</dbReference>
<dbReference type="EMBL" id="CP059399">
    <property type="protein sequence ID" value="QLY34285.1"/>
    <property type="molecule type" value="Genomic_DNA"/>
</dbReference>